<gene>
    <name evidence="1" type="ORF">Aci08_02</name>
</gene>
<dbReference type="EMBL" id="MH763831">
    <property type="protein sequence ID" value="AYD82899.1"/>
    <property type="molecule type" value="Genomic_DNA"/>
</dbReference>
<protein>
    <submittedName>
        <fullName evidence="1">Uncharacterized protein</fullName>
    </submittedName>
</protein>
<accession>A0A386KDB3</accession>
<evidence type="ECO:0000313" key="1">
    <source>
        <dbReference type="EMBL" id="AYD82899.1"/>
    </source>
</evidence>
<reference evidence="1 2" key="1">
    <citation type="submission" date="2018-08" db="EMBL/GenBank/DDBJ databases">
        <title>Complete genome sequence of five Acinetobacter baumannii phages from Abidjan, Cote d'Ivoire.</title>
        <authorList>
            <person name="Essoh C."/>
            <person name="Vernadet J.-P."/>
            <person name="Vergnaud G."/>
            <person name="Resch G."/>
            <person name="Pourcel C."/>
        </authorList>
    </citation>
    <scope>NUCLEOTIDE SEQUENCE [LARGE SCALE GENOMIC DNA]</scope>
</reference>
<sequence>MYRLKADTLIRIILVLISVSINPVVNTMKQLVDHVQFCIKGEVQGDGSQYVLIEDGGKTYRRKIRYRYFSNYSIEYINFKNTQYQVNTVKSVSA</sequence>
<name>A0A386KDB3_9CAUD</name>
<dbReference type="Proteomes" id="UP000269787">
    <property type="component" value="Segment"/>
</dbReference>
<keyword evidence="2" id="KW-1185">Reference proteome</keyword>
<organism evidence="1 2">
    <name type="scientific">Acinetobacter phage vB_AbaP_B09_Aci08</name>
    <dbReference type="NCBI Taxonomy" id="2315601"/>
    <lineage>
        <taxon>Viruses</taxon>
        <taxon>Duplodnaviria</taxon>
        <taxon>Heunggongvirae</taxon>
        <taxon>Uroviricota</taxon>
        <taxon>Caudoviricetes</taxon>
        <taxon>Autographivirales</taxon>
        <taxon>Autoscriptoviridae</taxon>
        <taxon>Beijerinckvirinae</taxon>
        <taxon>Friunavirus</taxon>
        <taxon>Friunavirus Aci08</taxon>
    </lineage>
</organism>
<evidence type="ECO:0000313" key="2">
    <source>
        <dbReference type="Proteomes" id="UP000269787"/>
    </source>
</evidence>
<proteinExistence type="predicted"/>